<reference evidence="1 2" key="1">
    <citation type="submission" date="2019-05" db="EMBL/GenBank/DDBJ databases">
        <title>Another draft genome of Portunus trituberculatus and its Hox gene families provides insights of decapod evolution.</title>
        <authorList>
            <person name="Jeong J.-H."/>
            <person name="Song I."/>
            <person name="Kim S."/>
            <person name="Choi T."/>
            <person name="Kim D."/>
            <person name="Ryu S."/>
            <person name="Kim W."/>
        </authorList>
    </citation>
    <scope>NUCLEOTIDE SEQUENCE [LARGE SCALE GENOMIC DNA]</scope>
    <source>
        <tissue evidence="1">Muscle</tissue>
    </source>
</reference>
<comment type="caution">
    <text evidence="1">The sequence shown here is derived from an EMBL/GenBank/DDBJ whole genome shotgun (WGS) entry which is preliminary data.</text>
</comment>
<accession>A0A5B7JU59</accession>
<proteinExistence type="predicted"/>
<sequence>MPYLVPEVHVFTGSVSLIDSTAEKMNKCALRAEWMEGVKSHHGPRGTKPPTVAAAIAAAAALPHIAF</sequence>
<organism evidence="1 2">
    <name type="scientific">Portunus trituberculatus</name>
    <name type="common">Swimming crab</name>
    <name type="synonym">Neptunus trituberculatus</name>
    <dbReference type="NCBI Taxonomy" id="210409"/>
    <lineage>
        <taxon>Eukaryota</taxon>
        <taxon>Metazoa</taxon>
        <taxon>Ecdysozoa</taxon>
        <taxon>Arthropoda</taxon>
        <taxon>Crustacea</taxon>
        <taxon>Multicrustacea</taxon>
        <taxon>Malacostraca</taxon>
        <taxon>Eumalacostraca</taxon>
        <taxon>Eucarida</taxon>
        <taxon>Decapoda</taxon>
        <taxon>Pleocyemata</taxon>
        <taxon>Brachyura</taxon>
        <taxon>Eubrachyura</taxon>
        <taxon>Portunoidea</taxon>
        <taxon>Portunidae</taxon>
        <taxon>Portuninae</taxon>
        <taxon>Portunus</taxon>
    </lineage>
</organism>
<dbReference type="Proteomes" id="UP000324222">
    <property type="component" value="Unassembled WGS sequence"/>
</dbReference>
<dbReference type="EMBL" id="VSRR010119189">
    <property type="protein sequence ID" value="MPC99632.1"/>
    <property type="molecule type" value="Genomic_DNA"/>
</dbReference>
<gene>
    <name evidence="1" type="ORF">E2C01_095059</name>
</gene>
<evidence type="ECO:0000313" key="1">
    <source>
        <dbReference type="EMBL" id="MPC99632.1"/>
    </source>
</evidence>
<name>A0A5B7JU59_PORTR</name>
<dbReference type="AlphaFoldDB" id="A0A5B7JU59"/>
<evidence type="ECO:0000313" key="2">
    <source>
        <dbReference type="Proteomes" id="UP000324222"/>
    </source>
</evidence>
<keyword evidence="2" id="KW-1185">Reference proteome</keyword>
<protein>
    <submittedName>
        <fullName evidence="1">Uncharacterized protein</fullName>
    </submittedName>
</protein>